<feature type="active site" description="Proton acceptor" evidence="3">
    <location>
        <position position="92"/>
    </location>
</feature>
<dbReference type="InterPro" id="IPR003697">
    <property type="entry name" value="Maf-like"/>
</dbReference>
<evidence type="ECO:0000256" key="2">
    <source>
        <dbReference type="ARBA" id="ARBA00022801"/>
    </source>
</evidence>
<comment type="catalytic activity">
    <reaction evidence="3">
        <text>a 2'-deoxyribonucleoside 5'-triphosphate + H2O = a 2'-deoxyribonucleoside 5'-phosphate + diphosphate + H(+)</text>
        <dbReference type="Rhea" id="RHEA:44644"/>
        <dbReference type="ChEBI" id="CHEBI:15377"/>
        <dbReference type="ChEBI" id="CHEBI:15378"/>
        <dbReference type="ChEBI" id="CHEBI:33019"/>
        <dbReference type="ChEBI" id="CHEBI:61560"/>
        <dbReference type="ChEBI" id="CHEBI:65317"/>
        <dbReference type="EC" id="3.6.1.9"/>
    </reaction>
</comment>
<dbReference type="HAMAP" id="MF_00528">
    <property type="entry name" value="Maf"/>
    <property type="match status" value="1"/>
</dbReference>
<evidence type="ECO:0000313" key="4">
    <source>
        <dbReference type="EMBL" id="OGG23883.1"/>
    </source>
</evidence>
<dbReference type="Pfam" id="PF02545">
    <property type="entry name" value="Maf"/>
    <property type="match status" value="1"/>
</dbReference>
<dbReference type="PANTHER" id="PTHR43213:SF5">
    <property type="entry name" value="BIFUNCTIONAL DTTP_UTP PYROPHOSPHATASE_METHYLTRANSFERASE PROTEIN-RELATED"/>
    <property type="match status" value="1"/>
</dbReference>
<keyword evidence="3" id="KW-0546">Nucleotide metabolism</keyword>
<dbReference type="GO" id="GO:0047429">
    <property type="term" value="F:nucleoside triphosphate diphosphatase activity"/>
    <property type="evidence" value="ECO:0007669"/>
    <property type="project" value="UniProtKB-EC"/>
</dbReference>
<gene>
    <name evidence="4" type="ORF">A3A79_01640</name>
</gene>
<comment type="similarity">
    <text evidence="3">Belongs to the Maf family.</text>
</comment>
<dbReference type="EMBL" id="MFJV01000001">
    <property type="protein sequence ID" value="OGG23883.1"/>
    <property type="molecule type" value="Genomic_DNA"/>
</dbReference>
<dbReference type="PIRSF" id="PIRSF006305">
    <property type="entry name" value="Maf"/>
    <property type="match status" value="1"/>
</dbReference>
<comment type="subcellular location">
    <subcellularLocation>
        <location evidence="3">Cytoplasm</location>
    </subcellularLocation>
</comment>
<dbReference type="AlphaFoldDB" id="A0A1F6AHK9"/>
<dbReference type="Gene3D" id="3.90.950.10">
    <property type="match status" value="1"/>
</dbReference>
<organism evidence="4 5">
    <name type="scientific">Candidatus Gottesmanbacteria bacterium RIFCSPLOWO2_01_FULL_43_11b</name>
    <dbReference type="NCBI Taxonomy" id="1798392"/>
    <lineage>
        <taxon>Bacteria</taxon>
        <taxon>Candidatus Gottesmaniibacteriota</taxon>
    </lineage>
</organism>
<comment type="caution">
    <text evidence="4">The sequence shown here is derived from an EMBL/GenBank/DDBJ whole genome shotgun (WGS) entry which is preliminary data.</text>
</comment>
<comment type="catalytic activity">
    <reaction evidence="3">
        <text>a ribonucleoside 5'-triphosphate + H2O = a ribonucleoside 5'-phosphate + diphosphate + H(+)</text>
        <dbReference type="Rhea" id="RHEA:23996"/>
        <dbReference type="ChEBI" id="CHEBI:15377"/>
        <dbReference type="ChEBI" id="CHEBI:15378"/>
        <dbReference type="ChEBI" id="CHEBI:33019"/>
        <dbReference type="ChEBI" id="CHEBI:58043"/>
        <dbReference type="ChEBI" id="CHEBI:61557"/>
        <dbReference type="EC" id="3.6.1.9"/>
    </reaction>
</comment>
<name>A0A1F6AHK9_9BACT</name>
<accession>A0A1F6AHK9</accession>
<comment type="function">
    <text evidence="3">Nucleoside triphosphate pyrophosphatase. May have a dual role in cell division arrest and in preventing the incorporation of modified nucleotides into cellular nucleic acids.</text>
</comment>
<proteinExistence type="inferred from homology"/>
<sequence>MAIRFSSPNAIPIEPPVDLILASQSIGRRALLEKLGVRFRIIATHINEDNIQGGDPIGTLRKRAAAKADEIAGHPGVYGVSETAKTLVIAADSMGFIGKRTFGKPADREHVKTLLKSLMGKTHTFGTAIHLVYLVAGKVKKSWEKVVKTKVTLKKLTPVEIESYVARYDLSRFAAGYAFNEAPWDLVTKIDGSYTNVIGLPFEVLLPILRSLKVIV</sequence>
<dbReference type="GO" id="GO:0005737">
    <property type="term" value="C:cytoplasm"/>
    <property type="evidence" value="ECO:0007669"/>
    <property type="project" value="UniProtKB-SubCell"/>
</dbReference>
<dbReference type="Proteomes" id="UP000178759">
    <property type="component" value="Unassembled WGS sequence"/>
</dbReference>
<comment type="caution">
    <text evidence="3">Lacks conserved residue(s) required for the propagation of feature annotation.</text>
</comment>
<protein>
    <recommendedName>
        <fullName evidence="3">Nucleoside triphosphate pyrophosphatase</fullName>
        <ecNumber evidence="3">3.6.1.9</ecNumber>
    </recommendedName>
    <alternativeName>
        <fullName evidence="3">Nucleotide pyrophosphatase</fullName>
        <shortName evidence="3">Nucleotide PPase</shortName>
    </alternativeName>
</protein>
<reference evidence="4 5" key="1">
    <citation type="journal article" date="2016" name="Nat. Commun.">
        <title>Thousands of microbial genomes shed light on interconnected biogeochemical processes in an aquifer system.</title>
        <authorList>
            <person name="Anantharaman K."/>
            <person name="Brown C.T."/>
            <person name="Hug L.A."/>
            <person name="Sharon I."/>
            <person name="Castelle C.J."/>
            <person name="Probst A.J."/>
            <person name="Thomas B.C."/>
            <person name="Singh A."/>
            <person name="Wilkins M.J."/>
            <person name="Karaoz U."/>
            <person name="Brodie E.L."/>
            <person name="Williams K.H."/>
            <person name="Hubbard S.S."/>
            <person name="Banfield J.F."/>
        </authorList>
    </citation>
    <scope>NUCLEOTIDE SEQUENCE [LARGE SCALE GENOMIC DNA]</scope>
</reference>
<dbReference type="GO" id="GO:0009117">
    <property type="term" value="P:nucleotide metabolic process"/>
    <property type="evidence" value="ECO:0007669"/>
    <property type="project" value="UniProtKB-KW"/>
</dbReference>
<dbReference type="STRING" id="1798392.A3A79_01640"/>
<dbReference type="SUPFAM" id="SSF52972">
    <property type="entry name" value="ITPase-like"/>
    <property type="match status" value="1"/>
</dbReference>
<evidence type="ECO:0000256" key="1">
    <source>
        <dbReference type="ARBA" id="ARBA00001968"/>
    </source>
</evidence>
<dbReference type="EC" id="3.6.1.9" evidence="3"/>
<evidence type="ECO:0000256" key="3">
    <source>
        <dbReference type="HAMAP-Rule" id="MF_00528"/>
    </source>
</evidence>
<comment type="cofactor">
    <cofactor evidence="1 3">
        <name>a divalent metal cation</name>
        <dbReference type="ChEBI" id="CHEBI:60240"/>
    </cofactor>
</comment>
<keyword evidence="3" id="KW-0963">Cytoplasm</keyword>
<dbReference type="InterPro" id="IPR029001">
    <property type="entry name" value="ITPase-like_fam"/>
</dbReference>
<keyword evidence="2 3" id="KW-0378">Hydrolase</keyword>
<evidence type="ECO:0000313" key="5">
    <source>
        <dbReference type="Proteomes" id="UP000178759"/>
    </source>
</evidence>
<dbReference type="PANTHER" id="PTHR43213">
    <property type="entry name" value="BIFUNCTIONAL DTTP/UTP PYROPHOSPHATASE/METHYLTRANSFERASE PROTEIN-RELATED"/>
    <property type="match status" value="1"/>
</dbReference>